<keyword evidence="2" id="KW-1185">Reference proteome</keyword>
<accession>A0ABN9UCE1</accession>
<protein>
    <submittedName>
        <fullName evidence="1">Uncharacterized protein</fullName>
    </submittedName>
</protein>
<gene>
    <name evidence="1" type="ORF">PCOR1329_LOCUS46977</name>
</gene>
<dbReference type="Proteomes" id="UP001189429">
    <property type="component" value="Unassembled WGS sequence"/>
</dbReference>
<dbReference type="EMBL" id="CAUYUJ010015654">
    <property type="protein sequence ID" value="CAK0856608.1"/>
    <property type="molecule type" value="Genomic_DNA"/>
</dbReference>
<reference evidence="1" key="1">
    <citation type="submission" date="2023-10" db="EMBL/GenBank/DDBJ databases">
        <authorList>
            <person name="Chen Y."/>
            <person name="Shah S."/>
            <person name="Dougan E. K."/>
            <person name="Thang M."/>
            <person name="Chan C."/>
        </authorList>
    </citation>
    <scope>NUCLEOTIDE SEQUENCE [LARGE SCALE GENOMIC DNA]</scope>
</reference>
<name>A0ABN9UCE1_9DINO</name>
<sequence length="916" mass="100896">MADLDLSGPRLKASGFGGLGSGPAASPRGEEGDVGGCFYYYTLPELAPWFCFEGHFDTYELEDTGRRPAMIWDDAEGAEAKVEAGEVLYPCMAAVCMGWSWAFFFANEAATHRVERTLDGGADQIMREMQPAPVLKPGKCVAGACVDNAQVIGGCAGDAGKQMHEIEKSFCEDNKPFDVGPRDGFEMQSLGLRWLGHAVNLNQLCPEAMSALSVPRRAWPSVKSEIRCAMNLFFLMEADLGATFSNEVYCGDSSTRGYALHVTKAEPGELREAWRWRERWRYRDIPVQEGHMTDGLGHVRGDAPGLAAEPRTAFGQVDLGAGAPRLADGWTGRQRCQLVAADRWRWQEEYINLKEARVALMGPRRHCRTAGRLGAELLTLSDSQVTVGAYEKGRSSAGLQTLCRRAAAYRLGGQIAWRLRYIETDRNPSDQDSRRWGTKRAAGSDRAALLLSRVGLPFADPVDMKDVWEFDLSRRSTQDFILDLEKLGVEFALFTATLCHILSRRVCYWSVENPRTSRLWSFEPVARPRGLPAAIEVNFDMSMFGAPYRKPTRILTNAGAPRALGERPRVSHKHAVMLHGRLTPQAAAYPSSLGACWAGILAAGLPRGALARAVDFDPQELRHGLLWAAGRQPTPSEAAMRGEGNELAGDACRAADDFFGADPAIQFGQPSAARHGGALRVQRRDTLVIATMANDTLKRCAAAVRELELHAKAKKLDLQPLSCLNDSLLPYFVDPFDDGFDAWEGRNTFYCYRRPRFPATDTIVDNIALDLVDHIMPLLGAAVVLEMDANPLPSGTVELRPSQILPPAPAAKPGVHFGAVIAPSNWHETTKTGGQDDSTLNRNAAHPWLARVTNLLFKPKAPYPQRLFTFTLVTLPEFERAVKRSMDRLGYAPLKVCPRVFRRSGASNNKARGRRT</sequence>
<evidence type="ECO:0000313" key="2">
    <source>
        <dbReference type="Proteomes" id="UP001189429"/>
    </source>
</evidence>
<comment type="caution">
    <text evidence="1">The sequence shown here is derived from an EMBL/GenBank/DDBJ whole genome shotgun (WGS) entry which is preliminary data.</text>
</comment>
<evidence type="ECO:0000313" key="1">
    <source>
        <dbReference type="EMBL" id="CAK0856608.1"/>
    </source>
</evidence>
<organism evidence="1 2">
    <name type="scientific">Prorocentrum cordatum</name>
    <dbReference type="NCBI Taxonomy" id="2364126"/>
    <lineage>
        <taxon>Eukaryota</taxon>
        <taxon>Sar</taxon>
        <taxon>Alveolata</taxon>
        <taxon>Dinophyceae</taxon>
        <taxon>Prorocentrales</taxon>
        <taxon>Prorocentraceae</taxon>
        <taxon>Prorocentrum</taxon>
    </lineage>
</organism>
<proteinExistence type="predicted"/>